<gene>
    <name evidence="1" type="ORF">RUM44_007479</name>
</gene>
<evidence type="ECO:0000313" key="1">
    <source>
        <dbReference type="EMBL" id="KAK6632437.1"/>
    </source>
</evidence>
<protein>
    <submittedName>
        <fullName evidence="1">Uncharacterized protein</fullName>
    </submittedName>
</protein>
<organism evidence="1 2">
    <name type="scientific">Polyplax serrata</name>
    <name type="common">Common mouse louse</name>
    <dbReference type="NCBI Taxonomy" id="468196"/>
    <lineage>
        <taxon>Eukaryota</taxon>
        <taxon>Metazoa</taxon>
        <taxon>Ecdysozoa</taxon>
        <taxon>Arthropoda</taxon>
        <taxon>Hexapoda</taxon>
        <taxon>Insecta</taxon>
        <taxon>Pterygota</taxon>
        <taxon>Neoptera</taxon>
        <taxon>Paraneoptera</taxon>
        <taxon>Psocodea</taxon>
        <taxon>Troctomorpha</taxon>
        <taxon>Phthiraptera</taxon>
        <taxon>Anoplura</taxon>
        <taxon>Polyplacidae</taxon>
        <taxon>Polyplax</taxon>
    </lineage>
</organism>
<sequence length="51" mass="5834">MHLSSPETAGVATQDRGCLPVKECCSKPWQEIILWIQEEFECDDLEDMSYA</sequence>
<comment type="caution">
    <text evidence="1">The sequence shown here is derived from an EMBL/GenBank/DDBJ whole genome shotgun (WGS) entry which is preliminary data.</text>
</comment>
<reference evidence="1 2" key="1">
    <citation type="submission" date="2023-09" db="EMBL/GenBank/DDBJ databases">
        <title>Genomes of two closely related lineages of the louse Polyplax serrata with different host specificities.</title>
        <authorList>
            <person name="Martinu J."/>
            <person name="Tarabai H."/>
            <person name="Stefka J."/>
            <person name="Hypsa V."/>
        </authorList>
    </citation>
    <scope>NUCLEOTIDE SEQUENCE [LARGE SCALE GENOMIC DNA]</scope>
    <source>
        <strain evidence="1">98ZLc_SE</strain>
    </source>
</reference>
<keyword evidence="2" id="KW-1185">Reference proteome</keyword>
<name>A0ABR1B0U7_POLSC</name>
<accession>A0ABR1B0U7</accession>
<dbReference type="Proteomes" id="UP001359485">
    <property type="component" value="Unassembled WGS sequence"/>
</dbReference>
<proteinExistence type="predicted"/>
<evidence type="ECO:0000313" key="2">
    <source>
        <dbReference type="Proteomes" id="UP001359485"/>
    </source>
</evidence>
<dbReference type="EMBL" id="JAWJWF010000005">
    <property type="protein sequence ID" value="KAK6632437.1"/>
    <property type="molecule type" value="Genomic_DNA"/>
</dbReference>